<reference evidence="2 3" key="1">
    <citation type="submission" date="2019-12" db="EMBL/GenBank/DDBJ databases">
        <title>Genomic-based taxomic classification of the family Erythrobacteraceae.</title>
        <authorList>
            <person name="Xu L."/>
        </authorList>
    </citation>
    <scope>NUCLEOTIDE SEQUENCE [LARGE SCALE GENOMIC DNA]</scope>
    <source>
        <strain evidence="2 3">SW-109</strain>
    </source>
</reference>
<dbReference type="Proteomes" id="UP000471435">
    <property type="component" value="Unassembled WGS sequence"/>
</dbReference>
<feature type="transmembrane region" description="Helical" evidence="1">
    <location>
        <begin position="12"/>
        <end position="28"/>
    </location>
</feature>
<dbReference type="EMBL" id="WTYP01000002">
    <property type="protein sequence ID" value="MXP47790.1"/>
    <property type="molecule type" value="Genomic_DNA"/>
</dbReference>
<accession>A0A6I4V4L2</accession>
<gene>
    <name evidence="2" type="ORF">GRI43_10390</name>
</gene>
<evidence type="ECO:0000313" key="2">
    <source>
        <dbReference type="EMBL" id="MXP47790.1"/>
    </source>
</evidence>
<dbReference type="AlphaFoldDB" id="A0A6I4V4L2"/>
<comment type="caution">
    <text evidence="2">The sequence shown here is derived from an EMBL/GenBank/DDBJ whole genome shotgun (WGS) entry which is preliminary data.</text>
</comment>
<evidence type="ECO:0000313" key="3">
    <source>
        <dbReference type="Proteomes" id="UP000471435"/>
    </source>
</evidence>
<evidence type="ECO:0000256" key="1">
    <source>
        <dbReference type="SAM" id="Phobius"/>
    </source>
</evidence>
<keyword evidence="1" id="KW-0472">Membrane</keyword>
<protein>
    <submittedName>
        <fullName evidence="2">Uncharacterized protein</fullName>
    </submittedName>
</protein>
<proteinExistence type="predicted"/>
<keyword evidence="1" id="KW-0812">Transmembrane</keyword>
<dbReference type="RefSeq" id="WP_160731045.1">
    <property type="nucleotide sequence ID" value="NZ_WTYP01000002.1"/>
</dbReference>
<keyword evidence="3" id="KW-1185">Reference proteome</keyword>
<name>A0A6I4V4L2_9SPHN</name>
<organism evidence="2 3">
    <name type="scientific">Pontixanthobacter luteolus</name>
    <dbReference type="NCBI Taxonomy" id="295089"/>
    <lineage>
        <taxon>Bacteria</taxon>
        <taxon>Pseudomonadati</taxon>
        <taxon>Pseudomonadota</taxon>
        <taxon>Alphaproteobacteria</taxon>
        <taxon>Sphingomonadales</taxon>
        <taxon>Erythrobacteraceae</taxon>
        <taxon>Pontixanthobacter</taxon>
    </lineage>
</organism>
<sequence length="45" mass="4795">MSFFKSDLARNFAIGFAVGAFFVAFQISPDLGSQLIPDAVAATVR</sequence>
<keyword evidence="1" id="KW-1133">Transmembrane helix</keyword>